<gene>
    <name evidence="4" type="ORF">CASFOL_019875</name>
</gene>
<evidence type="ECO:0000256" key="2">
    <source>
        <dbReference type="SAM" id="MobiDB-lite"/>
    </source>
</evidence>
<dbReference type="PANTHER" id="PTHR31286:SF167">
    <property type="entry name" value="OS09G0268800 PROTEIN"/>
    <property type="match status" value="1"/>
</dbReference>
<evidence type="ECO:0000259" key="3">
    <source>
        <dbReference type="PROSITE" id="PS50158"/>
    </source>
</evidence>
<reference evidence="5" key="1">
    <citation type="journal article" date="2024" name="IScience">
        <title>Strigolactones Initiate the Formation of Haustorium-like Structures in Castilleja.</title>
        <authorList>
            <person name="Buerger M."/>
            <person name="Peterson D."/>
            <person name="Chory J."/>
        </authorList>
    </citation>
    <scope>NUCLEOTIDE SEQUENCE [LARGE SCALE GENOMIC DNA]</scope>
</reference>
<dbReference type="InterPro" id="IPR025558">
    <property type="entry name" value="DUF4283"/>
</dbReference>
<keyword evidence="1" id="KW-0479">Metal-binding</keyword>
<proteinExistence type="predicted"/>
<dbReference type="InterPro" id="IPR001878">
    <property type="entry name" value="Znf_CCHC"/>
</dbReference>
<dbReference type="InterPro" id="IPR025836">
    <property type="entry name" value="Zn_knuckle_CX2CX4HX4C"/>
</dbReference>
<dbReference type="PANTHER" id="PTHR31286">
    <property type="entry name" value="GLYCINE-RICH CELL WALL STRUCTURAL PROTEIN 1.8-LIKE"/>
    <property type="match status" value="1"/>
</dbReference>
<feature type="domain" description="CCHC-type" evidence="3">
    <location>
        <begin position="212"/>
        <end position="227"/>
    </location>
</feature>
<feature type="region of interest" description="Disordered" evidence="2">
    <location>
        <begin position="246"/>
        <end position="369"/>
    </location>
</feature>
<dbReference type="PROSITE" id="PS50158">
    <property type="entry name" value="ZF_CCHC"/>
    <property type="match status" value="1"/>
</dbReference>
<feature type="compositionally biased region" description="Polar residues" evidence="2">
    <location>
        <begin position="358"/>
        <end position="369"/>
    </location>
</feature>
<dbReference type="Pfam" id="PF14111">
    <property type="entry name" value="DUF4283"/>
    <property type="match status" value="1"/>
</dbReference>
<feature type="compositionally biased region" description="Polar residues" evidence="2">
    <location>
        <begin position="251"/>
        <end position="269"/>
    </location>
</feature>
<sequence>MNSNQEKPTTMNANQDINALSENFDNKCNHNIEISPTCPEGEHTLIAHILSQKPINMNAFKSTVLKAWNPAEKVDTNLLEGNTMAFIFQGKKDMDKVYNLTWTFRDYQVIIAKWPIEKAQNEINLQATTFWIQAYGIPVAYTSTNTATVIGDIIGKFIKADLNSANQRWKRSLRIQIKLDIRKPLQTFITLACSGRNEIQVEIRYERLTDVCYNCGLLGHKLTKCTSKEGSQTPKFLGPWMKSENTHIKNTKFQPSTTIPGMNSESMNKSGPDPGRSHITDSQSQKAEVANKKLDVTVTPTHSSPQKPSLSQPPLHVLGNSEPPSATGTSDAMVLDIHTITPPKTGSTWDKGLDLINSPHTPSNMAQTP</sequence>
<comment type="caution">
    <text evidence="4">The sequence shown here is derived from an EMBL/GenBank/DDBJ whole genome shotgun (WGS) entry which is preliminary data.</text>
</comment>
<keyword evidence="1" id="KW-0863">Zinc-finger</keyword>
<dbReference type="GO" id="GO:0008270">
    <property type="term" value="F:zinc ion binding"/>
    <property type="evidence" value="ECO:0007669"/>
    <property type="project" value="UniProtKB-KW"/>
</dbReference>
<name>A0ABD3D023_9LAMI</name>
<keyword evidence="1" id="KW-0862">Zinc</keyword>
<evidence type="ECO:0000313" key="5">
    <source>
        <dbReference type="Proteomes" id="UP001632038"/>
    </source>
</evidence>
<dbReference type="Proteomes" id="UP001632038">
    <property type="component" value="Unassembled WGS sequence"/>
</dbReference>
<dbReference type="InterPro" id="IPR040256">
    <property type="entry name" value="At4g02000-like"/>
</dbReference>
<evidence type="ECO:0000256" key="1">
    <source>
        <dbReference type="PROSITE-ProRule" id="PRU00047"/>
    </source>
</evidence>
<dbReference type="EMBL" id="JAVIJP010000027">
    <property type="protein sequence ID" value="KAL3635328.1"/>
    <property type="molecule type" value="Genomic_DNA"/>
</dbReference>
<dbReference type="Pfam" id="PF14392">
    <property type="entry name" value="zf-CCHC_4"/>
    <property type="match status" value="1"/>
</dbReference>
<protein>
    <recommendedName>
        <fullName evidence="3">CCHC-type domain-containing protein</fullName>
    </recommendedName>
</protein>
<feature type="compositionally biased region" description="Low complexity" evidence="2">
    <location>
        <begin position="303"/>
        <end position="315"/>
    </location>
</feature>
<organism evidence="4 5">
    <name type="scientific">Castilleja foliolosa</name>
    <dbReference type="NCBI Taxonomy" id="1961234"/>
    <lineage>
        <taxon>Eukaryota</taxon>
        <taxon>Viridiplantae</taxon>
        <taxon>Streptophyta</taxon>
        <taxon>Embryophyta</taxon>
        <taxon>Tracheophyta</taxon>
        <taxon>Spermatophyta</taxon>
        <taxon>Magnoliopsida</taxon>
        <taxon>eudicotyledons</taxon>
        <taxon>Gunneridae</taxon>
        <taxon>Pentapetalae</taxon>
        <taxon>asterids</taxon>
        <taxon>lamiids</taxon>
        <taxon>Lamiales</taxon>
        <taxon>Orobanchaceae</taxon>
        <taxon>Pedicularideae</taxon>
        <taxon>Castillejinae</taxon>
        <taxon>Castilleja</taxon>
    </lineage>
</organism>
<keyword evidence="5" id="KW-1185">Reference proteome</keyword>
<dbReference type="AlphaFoldDB" id="A0ABD3D023"/>
<evidence type="ECO:0000313" key="4">
    <source>
        <dbReference type="EMBL" id="KAL3635328.1"/>
    </source>
</evidence>
<accession>A0ABD3D023</accession>